<reference evidence="2 3" key="1">
    <citation type="journal article" date="2022" name="bioRxiv">
        <title>Genomics of Preaxostyla Flagellates Illuminates Evolutionary Transitions and the Path Towards Mitochondrial Loss.</title>
        <authorList>
            <person name="Novak L.V.F."/>
            <person name="Treitli S.C."/>
            <person name="Pyrih J."/>
            <person name="Halakuc P."/>
            <person name="Pipaliya S.V."/>
            <person name="Vacek V."/>
            <person name="Brzon O."/>
            <person name="Soukal P."/>
            <person name="Eme L."/>
            <person name="Dacks J.B."/>
            <person name="Karnkowska A."/>
            <person name="Elias M."/>
            <person name="Hampl V."/>
        </authorList>
    </citation>
    <scope>NUCLEOTIDE SEQUENCE [LARGE SCALE GENOMIC DNA]</scope>
    <source>
        <strain evidence="2">NAU3</strain>
        <tissue evidence="2">Gut</tissue>
    </source>
</reference>
<dbReference type="EMBL" id="JARBJD010000047">
    <property type="protein sequence ID" value="KAK2957336.1"/>
    <property type="molecule type" value="Genomic_DNA"/>
</dbReference>
<proteinExistence type="predicted"/>
<name>A0ABQ9Y0S1_9EUKA</name>
<dbReference type="Proteomes" id="UP001281761">
    <property type="component" value="Unassembled WGS sequence"/>
</dbReference>
<feature type="region of interest" description="Disordered" evidence="1">
    <location>
        <begin position="78"/>
        <end position="109"/>
    </location>
</feature>
<comment type="caution">
    <text evidence="2">The sequence shown here is derived from an EMBL/GenBank/DDBJ whole genome shotgun (WGS) entry which is preliminary data.</text>
</comment>
<evidence type="ECO:0000313" key="3">
    <source>
        <dbReference type="Proteomes" id="UP001281761"/>
    </source>
</evidence>
<accession>A0ABQ9Y0S1</accession>
<keyword evidence="3" id="KW-1185">Reference proteome</keyword>
<evidence type="ECO:0000256" key="1">
    <source>
        <dbReference type="SAM" id="MobiDB-lite"/>
    </source>
</evidence>
<sequence>MEDRRCQSIRSMFGFWICSTRCHWPSSQQSPTFPHSPQSSLISAHIPHISLHPSFLLLSSNTDASSSHTAVSQPCCLRSTSNSNSPVSPLSTISNNAKTPKPKLTTSDILAPVSKTSNTPHFGLIQVMLTFRTEIDVRIRLIRREDSWRRIELT</sequence>
<evidence type="ECO:0000313" key="2">
    <source>
        <dbReference type="EMBL" id="KAK2957336.1"/>
    </source>
</evidence>
<organism evidence="2 3">
    <name type="scientific">Blattamonas nauphoetae</name>
    <dbReference type="NCBI Taxonomy" id="2049346"/>
    <lineage>
        <taxon>Eukaryota</taxon>
        <taxon>Metamonada</taxon>
        <taxon>Preaxostyla</taxon>
        <taxon>Oxymonadida</taxon>
        <taxon>Blattamonas</taxon>
    </lineage>
</organism>
<protein>
    <submittedName>
        <fullName evidence="2">Uncharacterized protein</fullName>
    </submittedName>
</protein>
<gene>
    <name evidence="2" type="ORF">BLNAU_7714</name>
</gene>